<dbReference type="EMBL" id="CALTRL010000902">
    <property type="protein sequence ID" value="CAH7670038.1"/>
    <property type="molecule type" value="Genomic_DNA"/>
</dbReference>
<protein>
    <submittedName>
        <fullName evidence="1">Expressed protein</fullName>
    </submittedName>
</protein>
<sequence>MVSCCGCPARMAYNPSLETKKIIWIFNPNDKRFRISWGDDRRPNRWMREVRPAFMTSGEIKRYLFQ</sequence>
<feature type="non-terminal residue" evidence="1">
    <location>
        <position position="66"/>
    </location>
</feature>
<proteinExistence type="predicted"/>
<comment type="caution">
    <text evidence="1">The sequence shown here is derived from an EMBL/GenBank/DDBJ whole genome shotgun (WGS) entry which is preliminary data.</text>
</comment>
<evidence type="ECO:0000313" key="1">
    <source>
        <dbReference type="EMBL" id="CAH7670038.1"/>
    </source>
</evidence>
<keyword evidence="2" id="KW-1185">Reference proteome</keyword>
<reference evidence="1" key="1">
    <citation type="submission" date="2022-06" db="EMBL/GenBank/DDBJ databases">
        <authorList>
            <consortium name="SYNGENTA / RWTH Aachen University"/>
        </authorList>
    </citation>
    <scope>NUCLEOTIDE SEQUENCE</scope>
</reference>
<evidence type="ECO:0000313" key="2">
    <source>
        <dbReference type="Proteomes" id="UP001153365"/>
    </source>
</evidence>
<gene>
    <name evidence="1" type="ORF">PPACK8108_LOCUS4708</name>
</gene>
<name>A0AAV0AQQ6_PHAPC</name>
<dbReference type="Proteomes" id="UP001153365">
    <property type="component" value="Unassembled WGS sequence"/>
</dbReference>
<accession>A0AAV0AQQ6</accession>
<organism evidence="1 2">
    <name type="scientific">Phakopsora pachyrhizi</name>
    <name type="common">Asian soybean rust disease fungus</name>
    <dbReference type="NCBI Taxonomy" id="170000"/>
    <lineage>
        <taxon>Eukaryota</taxon>
        <taxon>Fungi</taxon>
        <taxon>Dikarya</taxon>
        <taxon>Basidiomycota</taxon>
        <taxon>Pucciniomycotina</taxon>
        <taxon>Pucciniomycetes</taxon>
        <taxon>Pucciniales</taxon>
        <taxon>Phakopsoraceae</taxon>
        <taxon>Phakopsora</taxon>
    </lineage>
</organism>
<dbReference type="AlphaFoldDB" id="A0AAV0AQQ6"/>